<dbReference type="PRINTS" id="PR00507">
    <property type="entry name" value="N12N6MTFRASE"/>
</dbReference>
<evidence type="ECO:0000313" key="2">
    <source>
        <dbReference type="EMBL" id="QDU22681.1"/>
    </source>
</evidence>
<feature type="domain" description="Ribosomal RNA large subunit methyltransferase K/L-like methyltransferase" evidence="1">
    <location>
        <begin position="186"/>
        <end position="354"/>
    </location>
</feature>
<dbReference type="InterPro" id="IPR002052">
    <property type="entry name" value="DNA_methylase_N6_adenine_CS"/>
</dbReference>
<accession>A0A517XYW0</accession>
<proteinExistence type="predicted"/>
<keyword evidence="3" id="KW-1185">Reference proteome</keyword>
<dbReference type="GO" id="GO:0016423">
    <property type="term" value="F:tRNA (guanine) methyltransferase activity"/>
    <property type="evidence" value="ECO:0007669"/>
    <property type="project" value="TreeGrafter"/>
</dbReference>
<dbReference type="EMBL" id="CP036273">
    <property type="protein sequence ID" value="QDU22681.1"/>
    <property type="molecule type" value="Genomic_DNA"/>
</dbReference>
<dbReference type="Proteomes" id="UP000319576">
    <property type="component" value="Chromosome"/>
</dbReference>
<dbReference type="Gene3D" id="3.40.50.150">
    <property type="entry name" value="Vaccinia Virus protein VP39"/>
    <property type="match status" value="1"/>
</dbReference>
<dbReference type="PROSITE" id="PS00092">
    <property type="entry name" value="N6_MTASE"/>
    <property type="match status" value="1"/>
</dbReference>
<evidence type="ECO:0000259" key="1">
    <source>
        <dbReference type="Pfam" id="PF01170"/>
    </source>
</evidence>
<dbReference type="CDD" id="cd02440">
    <property type="entry name" value="AdoMet_MTases"/>
    <property type="match status" value="1"/>
</dbReference>
<dbReference type="PANTHER" id="PTHR14911:SF13">
    <property type="entry name" value="TRNA (GUANINE(6)-N2)-METHYLTRANSFERASE THUMP3"/>
    <property type="match status" value="1"/>
</dbReference>
<gene>
    <name evidence="2" type="ORF">ETAA1_46650</name>
</gene>
<sequence>MSRKGRPESDAAPLPPLYAMTHAGLEAVAADEINRDLGGEVKKTTRGLVVFRVKDVTPDLLKLRTTEDVYLLAWGSDSLAFTADDLNLIRTWTARKPDWPRLFKLHHSLRPKTKGRPTFNIIVQMQGEHGYRRTDAREAFAEGLAGVIPAGWQRTDENAWLEIWLTIRGKVATCGVRLSDRTMRHRTYKLDHVLASLRPTAAAAMVRLAGVGPGMTVLDPMCGAGTILAEALDVARSRRGDPVRVVGGDIDPNAMFVTSQNLDQVGKASLFRWDATALPLASASVDRVVSNPPFGVQLGSPEEIGPLYAAAAREWDRVLKPGGRAVLLVSEFDSLQPPLRSRRWAMTRQLKVRLLGQPCVLSAWEKPDWVGS</sequence>
<protein>
    <submittedName>
        <fullName evidence="2">23S rRNA m(2)G2445 methyltransferase</fullName>
    </submittedName>
</protein>
<dbReference type="CDD" id="cd11715">
    <property type="entry name" value="THUMP_AdoMetMT"/>
    <property type="match status" value="1"/>
</dbReference>
<dbReference type="Gene3D" id="3.30.2130.30">
    <property type="match status" value="1"/>
</dbReference>
<dbReference type="AlphaFoldDB" id="A0A517XYW0"/>
<reference evidence="2 3" key="1">
    <citation type="submission" date="2019-02" db="EMBL/GenBank/DDBJ databases">
        <title>Deep-cultivation of Planctomycetes and their phenomic and genomic characterization uncovers novel biology.</title>
        <authorList>
            <person name="Wiegand S."/>
            <person name="Jogler M."/>
            <person name="Boedeker C."/>
            <person name="Pinto D."/>
            <person name="Vollmers J."/>
            <person name="Rivas-Marin E."/>
            <person name="Kohn T."/>
            <person name="Peeters S.H."/>
            <person name="Heuer A."/>
            <person name="Rast P."/>
            <person name="Oberbeckmann S."/>
            <person name="Bunk B."/>
            <person name="Jeske O."/>
            <person name="Meyerdierks A."/>
            <person name="Storesund J.E."/>
            <person name="Kallscheuer N."/>
            <person name="Luecker S."/>
            <person name="Lage O.M."/>
            <person name="Pohl T."/>
            <person name="Merkel B.J."/>
            <person name="Hornburger P."/>
            <person name="Mueller R.-W."/>
            <person name="Bruemmer F."/>
            <person name="Labrenz M."/>
            <person name="Spormann A.M."/>
            <person name="Op den Camp H."/>
            <person name="Overmann J."/>
            <person name="Amann R."/>
            <person name="Jetten M.S.M."/>
            <person name="Mascher T."/>
            <person name="Medema M.H."/>
            <person name="Devos D.P."/>
            <person name="Kaster A.-K."/>
            <person name="Ovreas L."/>
            <person name="Rohde M."/>
            <person name="Galperin M.Y."/>
            <person name="Jogler C."/>
        </authorList>
    </citation>
    <scope>NUCLEOTIDE SEQUENCE [LARGE SCALE GENOMIC DNA]</scope>
    <source>
        <strain evidence="2 3">ETA_A1</strain>
    </source>
</reference>
<dbReference type="Pfam" id="PF01170">
    <property type="entry name" value="UPF0020"/>
    <property type="match status" value="1"/>
</dbReference>
<dbReference type="PANTHER" id="PTHR14911">
    <property type="entry name" value="THUMP DOMAIN-CONTAINING"/>
    <property type="match status" value="1"/>
</dbReference>
<keyword evidence="2" id="KW-0808">Transferase</keyword>
<dbReference type="GO" id="GO:0003676">
    <property type="term" value="F:nucleic acid binding"/>
    <property type="evidence" value="ECO:0007669"/>
    <property type="project" value="InterPro"/>
</dbReference>
<keyword evidence="2" id="KW-0489">Methyltransferase</keyword>
<dbReference type="OrthoDB" id="9791556at2"/>
<dbReference type="GO" id="GO:0030488">
    <property type="term" value="P:tRNA methylation"/>
    <property type="evidence" value="ECO:0007669"/>
    <property type="project" value="TreeGrafter"/>
</dbReference>
<dbReference type="InterPro" id="IPR000241">
    <property type="entry name" value="RlmKL-like_Mtase"/>
</dbReference>
<dbReference type="KEGG" id="uli:ETAA1_46650"/>
<name>A0A517XYW0_9BACT</name>
<dbReference type="InterPro" id="IPR029063">
    <property type="entry name" value="SAM-dependent_MTases_sf"/>
</dbReference>
<dbReference type="RefSeq" id="WP_145242610.1">
    <property type="nucleotide sequence ID" value="NZ_CP036273.1"/>
</dbReference>
<evidence type="ECO:0000313" key="3">
    <source>
        <dbReference type="Proteomes" id="UP000319576"/>
    </source>
</evidence>
<dbReference type="SUPFAM" id="SSF53335">
    <property type="entry name" value="S-adenosyl-L-methionine-dependent methyltransferases"/>
    <property type="match status" value="1"/>
</dbReference>
<organism evidence="2 3">
    <name type="scientific">Urbifossiella limnaea</name>
    <dbReference type="NCBI Taxonomy" id="2528023"/>
    <lineage>
        <taxon>Bacteria</taxon>
        <taxon>Pseudomonadati</taxon>
        <taxon>Planctomycetota</taxon>
        <taxon>Planctomycetia</taxon>
        <taxon>Gemmatales</taxon>
        <taxon>Gemmataceae</taxon>
        <taxon>Urbifossiella</taxon>
    </lineage>
</organism>